<organism evidence="2 3">
    <name type="scientific">Streptomyces vietnamensis</name>
    <dbReference type="NCBI Taxonomy" id="362257"/>
    <lineage>
        <taxon>Bacteria</taxon>
        <taxon>Bacillati</taxon>
        <taxon>Actinomycetota</taxon>
        <taxon>Actinomycetes</taxon>
        <taxon>Kitasatosporales</taxon>
        <taxon>Streptomycetaceae</taxon>
        <taxon>Streptomyces</taxon>
    </lineage>
</organism>
<dbReference type="AlphaFoldDB" id="A0A0B5IIA1"/>
<feature type="compositionally biased region" description="Low complexity" evidence="1">
    <location>
        <begin position="1"/>
        <end position="16"/>
    </location>
</feature>
<dbReference type="RefSeq" id="WP_041132056.1">
    <property type="nucleotide sequence ID" value="NZ_CP010407.1"/>
</dbReference>
<reference evidence="2 3" key="1">
    <citation type="submission" date="2014-12" db="EMBL/GenBank/DDBJ databases">
        <title>Complete genome sequence of Streptomyces vietnamensis strain GIMV4.0001, a genetic manipulable producer of the benzoisochromanequinone antibiotic granaticin.</title>
        <authorList>
            <person name="Deng M.R."/>
            <person name="Guo J."/>
            <person name="Ma L.Y."/>
            <person name="Feng G.D."/>
            <person name="Mo C.Y."/>
            <person name="Zhu H.H."/>
        </authorList>
    </citation>
    <scope>NUCLEOTIDE SEQUENCE [LARGE SCALE GENOMIC DNA]</scope>
    <source>
        <strain evidence="3">GIMV4.0001</strain>
    </source>
</reference>
<protein>
    <submittedName>
        <fullName evidence="2">Uncharacterized protein</fullName>
    </submittedName>
</protein>
<gene>
    <name evidence="2" type="ORF">SVTN_30975</name>
</gene>
<dbReference type="KEGG" id="svt:SVTN_30975"/>
<sequence>MSPARQTPAAPATPAGRRTRPDRGRHRWIALLLVLAALFGAGVATALPVAETRAAAAAAPASDPGGETHDQVATPAGLPGRARRYGTRLRPFGHGARPHGPRFHLRIPAPAPVPAPRGDALRCVVMRC</sequence>
<evidence type="ECO:0000313" key="2">
    <source>
        <dbReference type="EMBL" id="AJF68129.1"/>
    </source>
</evidence>
<dbReference type="STRING" id="362257.SVTN_30975"/>
<dbReference type="EMBL" id="CP010407">
    <property type="protein sequence ID" value="AJF68129.1"/>
    <property type="molecule type" value="Genomic_DNA"/>
</dbReference>
<proteinExistence type="predicted"/>
<keyword evidence="3" id="KW-1185">Reference proteome</keyword>
<evidence type="ECO:0000313" key="3">
    <source>
        <dbReference type="Proteomes" id="UP000031774"/>
    </source>
</evidence>
<dbReference type="HOGENOM" id="CLU_1958450_0_0_11"/>
<accession>A0A0B5IIA1</accession>
<name>A0A0B5IIA1_9ACTN</name>
<dbReference type="Proteomes" id="UP000031774">
    <property type="component" value="Chromosome"/>
</dbReference>
<feature type="region of interest" description="Disordered" evidence="1">
    <location>
        <begin position="54"/>
        <end position="103"/>
    </location>
</feature>
<feature type="region of interest" description="Disordered" evidence="1">
    <location>
        <begin position="1"/>
        <end position="22"/>
    </location>
</feature>
<evidence type="ECO:0000256" key="1">
    <source>
        <dbReference type="SAM" id="MobiDB-lite"/>
    </source>
</evidence>